<keyword evidence="1" id="KW-0472">Membrane</keyword>
<dbReference type="Proteomes" id="UP000324222">
    <property type="component" value="Unassembled WGS sequence"/>
</dbReference>
<comment type="caution">
    <text evidence="2">The sequence shown here is derived from an EMBL/GenBank/DDBJ whole genome shotgun (WGS) entry which is preliminary data.</text>
</comment>
<keyword evidence="1" id="KW-1133">Transmembrane helix</keyword>
<evidence type="ECO:0000313" key="3">
    <source>
        <dbReference type="Proteomes" id="UP000324222"/>
    </source>
</evidence>
<proteinExistence type="predicted"/>
<evidence type="ECO:0000313" key="2">
    <source>
        <dbReference type="EMBL" id="MPC58647.1"/>
    </source>
</evidence>
<dbReference type="EMBL" id="VSRR010015874">
    <property type="protein sequence ID" value="MPC58647.1"/>
    <property type="molecule type" value="Genomic_DNA"/>
</dbReference>
<dbReference type="AlphaFoldDB" id="A0A5B7GN29"/>
<organism evidence="2 3">
    <name type="scientific">Portunus trituberculatus</name>
    <name type="common">Swimming crab</name>
    <name type="synonym">Neptunus trituberculatus</name>
    <dbReference type="NCBI Taxonomy" id="210409"/>
    <lineage>
        <taxon>Eukaryota</taxon>
        <taxon>Metazoa</taxon>
        <taxon>Ecdysozoa</taxon>
        <taxon>Arthropoda</taxon>
        <taxon>Crustacea</taxon>
        <taxon>Multicrustacea</taxon>
        <taxon>Malacostraca</taxon>
        <taxon>Eumalacostraca</taxon>
        <taxon>Eucarida</taxon>
        <taxon>Decapoda</taxon>
        <taxon>Pleocyemata</taxon>
        <taxon>Brachyura</taxon>
        <taxon>Eubrachyura</taxon>
        <taxon>Portunoidea</taxon>
        <taxon>Portunidae</taxon>
        <taxon>Portuninae</taxon>
        <taxon>Portunus</taxon>
    </lineage>
</organism>
<keyword evidence="1" id="KW-0812">Transmembrane</keyword>
<protein>
    <submittedName>
        <fullName evidence="2">Uncharacterized protein</fullName>
    </submittedName>
</protein>
<sequence length="102" mass="10645">MTVGSQRDTDLRKPPRHPSLLLAASRHPRFVSVLIVVCGVSVCQLLASHLLSPSFSLTCVSSSRPSHSFSLLISSLTSLMCLPSPLASPPSASPSAPCPAPV</sequence>
<keyword evidence="3" id="KW-1185">Reference proteome</keyword>
<feature type="transmembrane region" description="Helical" evidence="1">
    <location>
        <begin position="30"/>
        <end position="47"/>
    </location>
</feature>
<reference evidence="2 3" key="1">
    <citation type="submission" date="2019-05" db="EMBL/GenBank/DDBJ databases">
        <title>Another draft genome of Portunus trituberculatus and its Hox gene families provides insights of decapod evolution.</title>
        <authorList>
            <person name="Jeong J.-H."/>
            <person name="Song I."/>
            <person name="Kim S."/>
            <person name="Choi T."/>
            <person name="Kim D."/>
            <person name="Ryu S."/>
            <person name="Kim W."/>
        </authorList>
    </citation>
    <scope>NUCLEOTIDE SEQUENCE [LARGE SCALE GENOMIC DNA]</scope>
    <source>
        <tissue evidence="2">Muscle</tissue>
    </source>
</reference>
<accession>A0A5B7GN29</accession>
<name>A0A5B7GN29_PORTR</name>
<evidence type="ECO:0000256" key="1">
    <source>
        <dbReference type="SAM" id="Phobius"/>
    </source>
</evidence>
<gene>
    <name evidence="2" type="ORF">E2C01_052654</name>
</gene>